<dbReference type="GO" id="GO:0005829">
    <property type="term" value="C:cytosol"/>
    <property type="evidence" value="ECO:0007669"/>
    <property type="project" value="TreeGrafter"/>
</dbReference>
<dbReference type="RefSeq" id="WP_127906371.1">
    <property type="nucleotide sequence ID" value="NZ_RQXX01000003.1"/>
</dbReference>
<dbReference type="Gene3D" id="3.90.245.10">
    <property type="entry name" value="Ribonucleoside hydrolase-like"/>
    <property type="match status" value="1"/>
</dbReference>
<reference evidence="4 5" key="1">
    <citation type="submission" date="2018-11" db="EMBL/GenBank/DDBJ databases">
        <title>Mesobaculum littorinae gen. nov., sp. nov., isolated from Littorina scabra that represents a novel genus of the order Rhodobacteraceae.</title>
        <authorList>
            <person name="Li F."/>
        </authorList>
    </citation>
    <scope>NUCLEOTIDE SEQUENCE [LARGE SCALE GENOMIC DNA]</scope>
    <source>
        <strain evidence="4 5">M0103</strain>
    </source>
</reference>
<comment type="caution">
    <text evidence="4">The sequence shown here is derived from an EMBL/GenBank/DDBJ whole genome shotgun (WGS) entry which is preliminary data.</text>
</comment>
<feature type="domain" description="Inosine/uridine-preferring nucleoside hydrolase" evidence="3">
    <location>
        <begin position="6"/>
        <end position="292"/>
    </location>
</feature>
<dbReference type="InterPro" id="IPR001910">
    <property type="entry name" value="Inosine/uridine_hydrolase_dom"/>
</dbReference>
<dbReference type="PANTHER" id="PTHR12304">
    <property type="entry name" value="INOSINE-URIDINE PREFERRING NUCLEOSIDE HYDROLASE"/>
    <property type="match status" value="1"/>
</dbReference>
<name>A0A438AG69_9RHOB</name>
<evidence type="ECO:0000256" key="2">
    <source>
        <dbReference type="ARBA" id="ARBA00023295"/>
    </source>
</evidence>
<keyword evidence="5" id="KW-1185">Reference proteome</keyword>
<dbReference type="PANTHER" id="PTHR12304:SF4">
    <property type="entry name" value="URIDINE NUCLEOSIDASE"/>
    <property type="match status" value="1"/>
</dbReference>
<evidence type="ECO:0000256" key="1">
    <source>
        <dbReference type="ARBA" id="ARBA00022801"/>
    </source>
</evidence>
<proteinExistence type="predicted"/>
<accession>A0A438AG69</accession>
<keyword evidence="1 4" id="KW-0378">Hydrolase</keyword>
<evidence type="ECO:0000313" key="5">
    <source>
        <dbReference type="Proteomes" id="UP000285908"/>
    </source>
</evidence>
<organism evidence="4 5">
    <name type="scientific">Mesobaculum littorinae</name>
    <dbReference type="NCBI Taxonomy" id="2486419"/>
    <lineage>
        <taxon>Bacteria</taxon>
        <taxon>Pseudomonadati</taxon>
        <taxon>Pseudomonadota</taxon>
        <taxon>Alphaproteobacteria</taxon>
        <taxon>Rhodobacterales</taxon>
        <taxon>Roseobacteraceae</taxon>
        <taxon>Mesobaculum</taxon>
    </lineage>
</organism>
<protein>
    <submittedName>
        <fullName evidence="4">Nucleoside hydrolase</fullName>
    </submittedName>
</protein>
<dbReference type="Pfam" id="PF01156">
    <property type="entry name" value="IU_nuc_hydro"/>
    <property type="match status" value="1"/>
</dbReference>
<keyword evidence="2" id="KW-0326">Glycosidase</keyword>
<dbReference type="Proteomes" id="UP000285908">
    <property type="component" value="Unassembled WGS sequence"/>
</dbReference>
<gene>
    <name evidence="4" type="ORF">EKE94_09390</name>
</gene>
<dbReference type="GO" id="GO:0008477">
    <property type="term" value="F:purine nucleosidase activity"/>
    <property type="evidence" value="ECO:0007669"/>
    <property type="project" value="TreeGrafter"/>
</dbReference>
<evidence type="ECO:0000259" key="3">
    <source>
        <dbReference type="Pfam" id="PF01156"/>
    </source>
</evidence>
<dbReference type="InterPro" id="IPR023186">
    <property type="entry name" value="IUNH"/>
</dbReference>
<dbReference type="EMBL" id="RQXX01000003">
    <property type="protein sequence ID" value="RVV97706.1"/>
    <property type="molecule type" value="Genomic_DNA"/>
</dbReference>
<dbReference type="SUPFAM" id="SSF53590">
    <property type="entry name" value="Nucleoside hydrolase"/>
    <property type="match status" value="1"/>
</dbReference>
<dbReference type="OrthoDB" id="9797882at2"/>
<dbReference type="GO" id="GO:0006152">
    <property type="term" value="P:purine nucleoside catabolic process"/>
    <property type="evidence" value="ECO:0007669"/>
    <property type="project" value="TreeGrafter"/>
</dbReference>
<dbReference type="InterPro" id="IPR036452">
    <property type="entry name" value="Ribo_hydro-like"/>
</dbReference>
<evidence type="ECO:0000313" key="4">
    <source>
        <dbReference type="EMBL" id="RVV97706.1"/>
    </source>
</evidence>
<sequence>MPEGAIWVDTDMGFDDLAAICLADGAGRALAGLSTVAGNAPLRQVTANALAARAAFGWDVAIHDGADAPLTQPPITAGYVLGETGMPTAGRSLTPVAGRVEPDPATDAIARFVQNGGRDLLALGPLTNIAHLARTAPAAAGRLRITWMGGSAGPGNHTAAAEFNAAADPEAVAEMLAAGLDLRMVDLETCRQVTVDASDVAPLRALAGGRAALLADLMQGYVDISKTGRMALYDPVAAAALAAPDCVTFSPARIDAELTGTHTRGMTVVEWRARKAAPNAHVSRSADAPRIKELLGAGLAHAARKALP</sequence>
<dbReference type="AlphaFoldDB" id="A0A438AG69"/>